<feature type="transmembrane region" description="Helical" evidence="1">
    <location>
        <begin position="314"/>
        <end position="331"/>
    </location>
</feature>
<dbReference type="PANTHER" id="PTHR37422">
    <property type="entry name" value="TEICHURONIC ACID BIOSYNTHESIS PROTEIN TUAE"/>
    <property type="match status" value="1"/>
</dbReference>
<feature type="transmembrane region" description="Helical" evidence="1">
    <location>
        <begin position="28"/>
        <end position="61"/>
    </location>
</feature>
<keyword evidence="1" id="KW-0812">Transmembrane</keyword>
<feature type="transmembrane region" description="Helical" evidence="1">
    <location>
        <begin position="433"/>
        <end position="453"/>
    </location>
</feature>
<proteinExistence type="predicted"/>
<dbReference type="AlphaFoldDB" id="A0A1G2B5Z3"/>
<feature type="transmembrane region" description="Helical" evidence="1">
    <location>
        <begin position="94"/>
        <end position="113"/>
    </location>
</feature>
<dbReference type="STRING" id="1798542.A3F54_05650"/>
<evidence type="ECO:0008006" key="4">
    <source>
        <dbReference type="Google" id="ProtNLM"/>
    </source>
</evidence>
<protein>
    <recommendedName>
        <fullName evidence="4">O-antigen polymerase</fullName>
    </recommendedName>
</protein>
<organism evidence="2 3">
    <name type="scientific">Candidatus Kerfeldbacteria bacterium RIFCSPHIGHO2_12_FULL_48_17</name>
    <dbReference type="NCBI Taxonomy" id="1798542"/>
    <lineage>
        <taxon>Bacteria</taxon>
        <taxon>Candidatus Kerfeldiibacteriota</taxon>
    </lineage>
</organism>
<feature type="transmembrane region" description="Helical" evidence="1">
    <location>
        <begin position="68"/>
        <end position="88"/>
    </location>
</feature>
<accession>A0A1G2B5Z3</accession>
<feature type="transmembrane region" description="Helical" evidence="1">
    <location>
        <begin position="153"/>
        <end position="172"/>
    </location>
</feature>
<dbReference type="PANTHER" id="PTHR37422:SF13">
    <property type="entry name" value="LIPOPOLYSACCHARIDE BIOSYNTHESIS PROTEIN PA4999-RELATED"/>
    <property type="match status" value="1"/>
</dbReference>
<reference evidence="2 3" key="1">
    <citation type="journal article" date="2016" name="Nat. Commun.">
        <title>Thousands of microbial genomes shed light on interconnected biogeochemical processes in an aquifer system.</title>
        <authorList>
            <person name="Anantharaman K."/>
            <person name="Brown C.T."/>
            <person name="Hug L.A."/>
            <person name="Sharon I."/>
            <person name="Castelle C.J."/>
            <person name="Probst A.J."/>
            <person name="Thomas B.C."/>
            <person name="Singh A."/>
            <person name="Wilkins M.J."/>
            <person name="Karaoz U."/>
            <person name="Brodie E.L."/>
            <person name="Williams K.H."/>
            <person name="Hubbard S.S."/>
            <person name="Banfield J.F."/>
        </authorList>
    </citation>
    <scope>NUCLEOTIDE SEQUENCE [LARGE SCALE GENOMIC DNA]</scope>
</reference>
<keyword evidence="1" id="KW-1133">Transmembrane helix</keyword>
<feature type="transmembrane region" description="Helical" evidence="1">
    <location>
        <begin position="465"/>
        <end position="491"/>
    </location>
</feature>
<dbReference type="InterPro" id="IPR051533">
    <property type="entry name" value="WaaL-like"/>
</dbReference>
<evidence type="ECO:0000313" key="2">
    <source>
        <dbReference type="EMBL" id="OGY84562.1"/>
    </source>
</evidence>
<evidence type="ECO:0000256" key="1">
    <source>
        <dbReference type="SAM" id="Phobius"/>
    </source>
</evidence>
<dbReference type="EMBL" id="MHKD01000013">
    <property type="protein sequence ID" value="OGY84562.1"/>
    <property type="molecule type" value="Genomic_DNA"/>
</dbReference>
<keyword evidence="1" id="KW-0472">Membrane</keyword>
<name>A0A1G2B5Z3_9BACT</name>
<dbReference type="Proteomes" id="UP000176952">
    <property type="component" value="Unassembled WGS sequence"/>
</dbReference>
<feature type="transmembrane region" description="Helical" evidence="1">
    <location>
        <begin position="125"/>
        <end position="147"/>
    </location>
</feature>
<feature type="transmembrane region" description="Helical" evidence="1">
    <location>
        <begin position="273"/>
        <end position="288"/>
    </location>
</feature>
<feature type="transmembrane region" description="Helical" evidence="1">
    <location>
        <begin position="248"/>
        <end position="266"/>
    </location>
</feature>
<feature type="transmembrane region" description="Helical" evidence="1">
    <location>
        <begin position="179"/>
        <end position="202"/>
    </location>
</feature>
<comment type="caution">
    <text evidence="2">The sequence shown here is derived from an EMBL/GenBank/DDBJ whole genome shotgun (WGS) entry which is preliminary data.</text>
</comment>
<sequence length="527" mass="59374">MSNLTTQTLSQTATTTTPIPFFQQKIGLFSALGAIATIFALGIIFSPALAFGLVAAIALAITAFRKPLWLVTGLLWYMPLEPFLLKFIPSDFYLYIRFGSEAVIYLIVIALLWKFISRQLKWQLTAFDMIFAALLGTMLVGTLLHWTSLEVTLLGWRGILRFMVLYYVILYLRPTRQQILIAMSGLALLLLGESLLGLTQWLSGGRLDAFLAPSQQQFFGDITITIGTTLDWGEGQRVFGTLGKYEQLGSWLMMGLFFVIATLYEYQGPRKRWLWVLFAVGLVTLVLTYSRAAWFGWVLGAIIMSFIIKRHKKVFFITLGALAALFLYKEFSGLVVDTLLARPYTNVGILERLFEVFSYERWRGEYFGLGRLYFLVEVPRKVIPLSPIFGFGPGQFGSGAAAALHNTAIYNLANIPFGIWGQFGFIDNNWLSLWAEVGTLGLLLYVALLVWLLRVTVKVYRQTKFLVTRVLAFGYIAVIFSVSFIALLATYLEMRTLGLYFWILGGVIVSLALQEGIIKPFKKDKTS</sequence>
<gene>
    <name evidence="2" type="ORF">A3F54_05650</name>
</gene>
<evidence type="ECO:0000313" key="3">
    <source>
        <dbReference type="Proteomes" id="UP000176952"/>
    </source>
</evidence>
<feature type="transmembrane region" description="Helical" evidence="1">
    <location>
        <begin position="497"/>
        <end position="518"/>
    </location>
</feature>